<keyword evidence="2" id="KW-1185">Reference proteome</keyword>
<organism evidence="1 2">
    <name type="scientific">Hymenobacter fastidiosus</name>
    <dbReference type="NCBI Taxonomy" id="486264"/>
    <lineage>
        <taxon>Bacteria</taxon>
        <taxon>Pseudomonadati</taxon>
        <taxon>Bacteroidota</taxon>
        <taxon>Cytophagia</taxon>
        <taxon>Cytophagales</taxon>
        <taxon>Hymenobacteraceae</taxon>
        <taxon>Hymenobacter</taxon>
    </lineage>
</organism>
<comment type="caution">
    <text evidence="1">The sequence shown here is derived from an EMBL/GenBank/DDBJ whole genome shotgun (WGS) entry which is preliminary data.</text>
</comment>
<evidence type="ECO:0000313" key="2">
    <source>
        <dbReference type="Proteomes" id="UP001500567"/>
    </source>
</evidence>
<dbReference type="Proteomes" id="UP001500567">
    <property type="component" value="Unassembled WGS sequence"/>
</dbReference>
<gene>
    <name evidence="1" type="ORF">GCM10022408_37430</name>
</gene>
<protein>
    <submittedName>
        <fullName evidence="1">Uncharacterized protein</fullName>
    </submittedName>
</protein>
<dbReference type="InterPro" id="IPR004623">
    <property type="entry name" value="KdpA"/>
</dbReference>
<sequence>MQGQPPLVTLQGDRVAVSRGPMAALVAIKELGTNGGGFVLLLQAATTHMPPRWGLVNRGLRKSC</sequence>
<evidence type="ECO:0000313" key="1">
    <source>
        <dbReference type="EMBL" id="GAA4019796.1"/>
    </source>
</evidence>
<reference evidence="2" key="1">
    <citation type="journal article" date="2019" name="Int. J. Syst. Evol. Microbiol.">
        <title>The Global Catalogue of Microorganisms (GCM) 10K type strain sequencing project: providing services to taxonomists for standard genome sequencing and annotation.</title>
        <authorList>
            <consortium name="The Broad Institute Genomics Platform"/>
            <consortium name="The Broad Institute Genome Sequencing Center for Infectious Disease"/>
            <person name="Wu L."/>
            <person name="Ma J."/>
        </authorList>
    </citation>
    <scope>NUCLEOTIDE SEQUENCE [LARGE SCALE GENOMIC DNA]</scope>
    <source>
        <strain evidence="2">JCM 17224</strain>
    </source>
</reference>
<dbReference type="Pfam" id="PF03814">
    <property type="entry name" value="KdpA"/>
    <property type="match status" value="1"/>
</dbReference>
<dbReference type="EMBL" id="BAABDJ010000040">
    <property type="protein sequence ID" value="GAA4019796.1"/>
    <property type="molecule type" value="Genomic_DNA"/>
</dbReference>
<proteinExistence type="predicted"/>
<accession>A0ABP7T1Y1</accession>
<name>A0ABP7T1Y1_9BACT</name>